<evidence type="ECO:0000313" key="1">
    <source>
        <dbReference type="EMBL" id="ELD5187627.1"/>
    </source>
</evidence>
<organism evidence="1 2">
    <name type="scientific">Campylobacter jejuni</name>
    <dbReference type="NCBI Taxonomy" id="197"/>
    <lineage>
        <taxon>Bacteria</taxon>
        <taxon>Pseudomonadati</taxon>
        <taxon>Campylobacterota</taxon>
        <taxon>Epsilonproteobacteria</taxon>
        <taxon>Campylobacterales</taxon>
        <taxon>Campylobacteraceae</taxon>
        <taxon>Campylobacter</taxon>
    </lineage>
</organism>
<dbReference type="Proteomes" id="UP001183411">
    <property type="component" value="Unassembled WGS sequence"/>
</dbReference>
<dbReference type="AlphaFoldDB" id="A0AAD2Z6D8"/>
<reference evidence="1" key="1">
    <citation type="submission" date="2023-06" db="EMBL/GenBank/DDBJ databases">
        <authorList>
            <consortium name="PulseNet: The National Subtyping Network for Foodborne Disease Surveillance"/>
        </authorList>
    </citation>
    <scope>NUCLEOTIDE SEQUENCE</scope>
    <source>
        <strain evidence="1">PNUSAC035917</strain>
    </source>
</reference>
<accession>A0AAD2Z6D8</accession>
<dbReference type="RefSeq" id="WP_052854448.1">
    <property type="nucleotide sequence ID" value="NZ_CAXRSC010000001.1"/>
</dbReference>
<name>A0AAD2Z6D8_CAMJU</name>
<proteinExistence type="predicted"/>
<comment type="caution">
    <text evidence="1">The sequence shown here is derived from an EMBL/GenBank/DDBJ whole genome shotgun (WGS) entry which is preliminary data.</text>
</comment>
<protein>
    <submittedName>
        <fullName evidence="1">Uncharacterized protein</fullName>
    </submittedName>
</protein>
<sequence length="109" mass="13074">MQRGEAKIEFYSNINYLKKEFENGCVVSKFLYDKALKEKNFKMTYKQFNKYFNDEFKNKIKKKETIQEDNQLQSLVPKNKEPIKVKIDTKSKKVFDAKFGKDIKEDDLL</sequence>
<gene>
    <name evidence="1" type="ORF">QQI97_001843</name>
</gene>
<dbReference type="EMBL" id="ABMIIH010000015">
    <property type="protein sequence ID" value="ELD5187627.1"/>
    <property type="molecule type" value="Genomic_DNA"/>
</dbReference>
<evidence type="ECO:0000313" key="2">
    <source>
        <dbReference type="Proteomes" id="UP001183411"/>
    </source>
</evidence>